<dbReference type="PANTHER" id="PTHR42928">
    <property type="entry name" value="TRICARBOXYLATE-BINDING PROTEIN"/>
    <property type="match status" value="1"/>
</dbReference>
<evidence type="ECO:0000313" key="4">
    <source>
        <dbReference type="Proteomes" id="UP000199611"/>
    </source>
</evidence>
<dbReference type="InterPro" id="IPR005064">
    <property type="entry name" value="BUG"/>
</dbReference>
<comment type="similarity">
    <text evidence="1">Belongs to the UPF0065 (bug) family.</text>
</comment>
<keyword evidence="4" id="KW-1185">Reference proteome</keyword>
<keyword evidence="2" id="KW-0732">Signal</keyword>
<dbReference type="Gene3D" id="3.40.190.10">
    <property type="entry name" value="Periplasmic binding protein-like II"/>
    <property type="match status" value="1"/>
</dbReference>
<dbReference type="CDD" id="cd07012">
    <property type="entry name" value="PBP2_Bug_TTT"/>
    <property type="match status" value="1"/>
</dbReference>
<dbReference type="STRING" id="39841.SAMN05660836_00369"/>
<dbReference type="Proteomes" id="UP000199611">
    <property type="component" value="Unassembled WGS sequence"/>
</dbReference>
<accession>A0A1I4R314</accession>
<organism evidence="3 4">
    <name type="scientific">Thermodesulforhabdus norvegica</name>
    <dbReference type="NCBI Taxonomy" id="39841"/>
    <lineage>
        <taxon>Bacteria</taxon>
        <taxon>Pseudomonadati</taxon>
        <taxon>Thermodesulfobacteriota</taxon>
        <taxon>Syntrophobacteria</taxon>
        <taxon>Syntrophobacterales</taxon>
        <taxon>Thermodesulforhabdaceae</taxon>
        <taxon>Thermodesulforhabdus</taxon>
    </lineage>
</organism>
<name>A0A1I4R314_9BACT</name>
<dbReference type="EMBL" id="FOUU01000001">
    <property type="protein sequence ID" value="SFM46641.1"/>
    <property type="molecule type" value="Genomic_DNA"/>
</dbReference>
<feature type="signal peptide" evidence="2">
    <location>
        <begin position="1"/>
        <end position="25"/>
    </location>
</feature>
<dbReference type="SUPFAM" id="SSF53850">
    <property type="entry name" value="Periplasmic binding protein-like II"/>
    <property type="match status" value="1"/>
</dbReference>
<gene>
    <name evidence="3" type="ORF">SAMN05660836_00369</name>
</gene>
<evidence type="ECO:0000256" key="2">
    <source>
        <dbReference type="SAM" id="SignalP"/>
    </source>
</evidence>
<dbReference type="RefSeq" id="WP_177193483.1">
    <property type="nucleotide sequence ID" value="NZ_FOUU01000001.1"/>
</dbReference>
<protein>
    <submittedName>
        <fullName evidence="3">Tripartite-type tricarboxylate transporter, receptor component TctC</fullName>
    </submittedName>
</protein>
<dbReference type="AlphaFoldDB" id="A0A1I4R314"/>
<dbReference type="Gene3D" id="3.40.190.150">
    <property type="entry name" value="Bordetella uptake gene, domain 1"/>
    <property type="match status" value="1"/>
</dbReference>
<sequence length="371" mass="40041">MKRLAVLSVMAAFFMVLGTGKGAMAWPDNPITIYVGWSAGGSSDVTTRAVAAEMEKKLGTRILVTNVTGALGAIGGTRVAKAPADGYLWFGGAAVLGTWPVMGSSDVSWNDFYAFLSVVFPTTIYVKSDAPWKTLDDLINDIKSKPEGTFKFGSPGPGSNGAIFAGLLLDAAGVGGKVQPVPYKGGREAGRYLLSGDVQFVSVTMGDLADWAAAGRIRPLANLYNKDVTFEGITFPAVTKKYPELEPYMAINPYFGVYLNRATPDDIIIKVAEAFAWAVKQPGFQRIAVKERAGVLAPLMGVASDQQMSKIESARCWALHSLGIAKKDPKEFGIPKITEWKWPPHDRAKNLKPWPQKVEEIYAELAKELGM</sequence>
<dbReference type="PANTHER" id="PTHR42928:SF5">
    <property type="entry name" value="BLR1237 PROTEIN"/>
    <property type="match status" value="1"/>
</dbReference>
<keyword evidence="3" id="KW-0675">Receptor</keyword>
<proteinExistence type="inferred from homology"/>
<evidence type="ECO:0000256" key="1">
    <source>
        <dbReference type="ARBA" id="ARBA00006987"/>
    </source>
</evidence>
<reference evidence="3 4" key="1">
    <citation type="submission" date="2016-10" db="EMBL/GenBank/DDBJ databases">
        <authorList>
            <person name="de Groot N.N."/>
        </authorList>
    </citation>
    <scope>NUCLEOTIDE SEQUENCE [LARGE SCALE GENOMIC DNA]</scope>
    <source>
        <strain evidence="3 4">DSM 9990</strain>
    </source>
</reference>
<evidence type="ECO:0000313" key="3">
    <source>
        <dbReference type="EMBL" id="SFM46641.1"/>
    </source>
</evidence>
<dbReference type="InterPro" id="IPR042100">
    <property type="entry name" value="Bug_dom1"/>
</dbReference>
<feature type="chain" id="PRO_5011681949" evidence="2">
    <location>
        <begin position="26"/>
        <end position="371"/>
    </location>
</feature>
<dbReference type="Pfam" id="PF03401">
    <property type="entry name" value="TctC"/>
    <property type="match status" value="1"/>
</dbReference>